<feature type="region of interest" description="Disordered" evidence="1">
    <location>
        <begin position="160"/>
        <end position="183"/>
    </location>
</feature>
<evidence type="ECO:0000313" key="3">
    <source>
        <dbReference type="Proteomes" id="UP000679307"/>
    </source>
</evidence>
<proteinExistence type="predicted"/>
<dbReference type="EMBL" id="CP075371">
    <property type="protein sequence ID" value="QVT81635.1"/>
    <property type="molecule type" value="Genomic_DNA"/>
</dbReference>
<protein>
    <submittedName>
        <fullName evidence="2">Uncharacterized protein</fullName>
    </submittedName>
</protein>
<name>A0ABX8EP35_9ACTN</name>
<keyword evidence="3" id="KW-1185">Reference proteome</keyword>
<gene>
    <name evidence="2" type="ORF">ENKNEFLB_04047</name>
</gene>
<organism evidence="2 3">
    <name type="scientific">Nocardioides aquaticus</name>
    <dbReference type="NCBI Taxonomy" id="160826"/>
    <lineage>
        <taxon>Bacteria</taxon>
        <taxon>Bacillati</taxon>
        <taxon>Actinomycetota</taxon>
        <taxon>Actinomycetes</taxon>
        <taxon>Propionibacteriales</taxon>
        <taxon>Nocardioidaceae</taxon>
        <taxon>Nocardioides</taxon>
    </lineage>
</organism>
<dbReference type="RefSeq" id="WP_214056984.1">
    <property type="nucleotide sequence ID" value="NZ_CP075371.1"/>
</dbReference>
<accession>A0ABX8EP35</accession>
<reference evidence="2 3" key="1">
    <citation type="submission" date="2021-05" db="EMBL/GenBank/DDBJ databases">
        <title>Complete genome of Nocardioides aquaticus KCTC 9944T isolated from meromictic and hypersaline Ekho Lake, Antarctica.</title>
        <authorList>
            <person name="Hwang K."/>
            <person name="Kim K.M."/>
            <person name="Choe H."/>
        </authorList>
    </citation>
    <scope>NUCLEOTIDE SEQUENCE [LARGE SCALE GENOMIC DNA]</scope>
    <source>
        <strain evidence="2 3">KCTC 9944</strain>
    </source>
</reference>
<sequence>MSPINAVLGAATRPAQAAADLVGSAWRIVGRVDEALERVERLIDDVAATNAHAQAVVDRVDATSLQAAEAVDLGTAELRRAVGALAEHRATLERAGTTAGHAADVLGAQHVDAVAHLLELVPDLLDLVLPALRGMADLTPELDQLTERFDSVGQIVEGLPGAQRLRRRGEEREQDAADEQQPV</sequence>
<evidence type="ECO:0000256" key="1">
    <source>
        <dbReference type="SAM" id="MobiDB-lite"/>
    </source>
</evidence>
<dbReference type="Proteomes" id="UP000679307">
    <property type="component" value="Chromosome"/>
</dbReference>
<evidence type="ECO:0000313" key="2">
    <source>
        <dbReference type="EMBL" id="QVT81635.1"/>
    </source>
</evidence>